<organism evidence="2 3">
    <name type="scientific">BD1-7 clade bacterium</name>
    <dbReference type="NCBI Taxonomy" id="2029982"/>
    <lineage>
        <taxon>Bacteria</taxon>
        <taxon>Pseudomonadati</taxon>
        <taxon>Pseudomonadota</taxon>
        <taxon>Gammaproteobacteria</taxon>
        <taxon>Cellvibrionales</taxon>
        <taxon>Spongiibacteraceae</taxon>
        <taxon>BD1-7 clade</taxon>
    </lineage>
</organism>
<protein>
    <recommendedName>
        <fullName evidence="1">Thioesterase putative domain-containing protein</fullName>
    </recommendedName>
</protein>
<accession>A0A5S9PS24</accession>
<dbReference type="AlphaFoldDB" id="A0A5S9PS24"/>
<dbReference type="InterPro" id="IPR029069">
    <property type="entry name" value="HotDog_dom_sf"/>
</dbReference>
<dbReference type="EMBL" id="CACSIO010000012">
    <property type="protein sequence ID" value="CAA0107540.1"/>
    <property type="molecule type" value="Genomic_DNA"/>
</dbReference>
<sequence>MTNTLIDRLSEFVNENLPLMVNMGVSVESYDSKELVIQAPLSLNHNDKGTGFGGSLYCLCVMDAIGLAFMKCFEHGIDPDLVVGRAEIEYKAPVNSENIQARSVSPDDKQWDEFFRDYEEFGKAAISLESHIHENGNVAVTFRGRFAIIGER</sequence>
<dbReference type="InterPro" id="IPR012660">
    <property type="entry name" value="YiiD_C"/>
</dbReference>
<feature type="domain" description="Thioesterase putative" evidence="1">
    <location>
        <begin position="8"/>
        <end position="148"/>
    </location>
</feature>
<evidence type="ECO:0000259" key="1">
    <source>
        <dbReference type="Pfam" id="PF09500"/>
    </source>
</evidence>
<evidence type="ECO:0000313" key="3">
    <source>
        <dbReference type="Proteomes" id="UP000441399"/>
    </source>
</evidence>
<name>A0A5S9PS24_9GAMM</name>
<dbReference type="OrthoDB" id="572024at2"/>
<keyword evidence="3" id="KW-1185">Reference proteome</keyword>
<dbReference type="NCBIfam" id="TIGR02447">
    <property type="entry name" value="yiiD_Cterm"/>
    <property type="match status" value="1"/>
</dbReference>
<dbReference type="Gene3D" id="3.10.129.10">
    <property type="entry name" value="Hotdog Thioesterase"/>
    <property type="match status" value="1"/>
</dbReference>
<reference evidence="2 3" key="1">
    <citation type="submission" date="2019-11" db="EMBL/GenBank/DDBJ databases">
        <authorList>
            <person name="Holert J."/>
        </authorList>
    </citation>
    <scope>NUCLEOTIDE SEQUENCE [LARGE SCALE GENOMIC DNA]</scope>
    <source>
        <strain evidence="2">SB11_3</strain>
    </source>
</reference>
<dbReference type="Proteomes" id="UP000441399">
    <property type="component" value="Unassembled WGS sequence"/>
</dbReference>
<proteinExistence type="predicted"/>
<evidence type="ECO:0000313" key="2">
    <source>
        <dbReference type="EMBL" id="CAA0107540.1"/>
    </source>
</evidence>
<dbReference type="SUPFAM" id="SSF54637">
    <property type="entry name" value="Thioesterase/thiol ester dehydrase-isomerase"/>
    <property type="match status" value="1"/>
</dbReference>
<dbReference type="Pfam" id="PF09500">
    <property type="entry name" value="YiiD_C"/>
    <property type="match status" value="1"/>
</dbReference>
<gene>
    <name evidence="2" type="ORF">OPDIPICF_01210</name>
</gene>